<dbReference type="EMBL" id="PFWS01000005">
    <property type="protein sequence ID" value="PJA47714.1"/>
    <property type="molecule type" value="Genomic_DNA"/>
</dbReference>
<dbReference type="Proteomes" id="UP000229749">
    <property type="component" value="Unassembled WGS sequence"/>
</dbReference>
<reference evidence="2" key="1">
    <citation type="submission" date="2017-09" db="EMBL/GenBank/DDBJ databases">
        <title>Depth-based differentiation of microbial function through sediment-hosted aquifers and enrichment of novel symbionts in the deep terrestrial subsurface.</title>
        <authorList>
            <person name="Probst A.J."/>
            <person name="Ladd B."/>
            <person name="Jarett J.K."/>
            <person name="Geller-Mcgrath D.E."/>
            <person name="Sieber C.M.K."/>
            <person name="Emerson J.B."/>
            <person name="Anantharaman K."/>
            <person name="Thomas B.C."/>
            <person name="Malmstrom R."/>
            <person name="Stieglmeier M."/>
            <person name="Klingl A."/>
            <person name="Woyke T."/>
            <person name="Ryan C.M."/>
            <person name="Banfield J.F."/>
        </authorList>
    </citation>
    <scope>NUCLEOTIDE SEQUENCE [LARGE SCALE GENOMIC DNA]</scope>
</reference>
<evidence type="ECO:0000313" key="2">
    <source>
        <dbReference type="Proteomes" id="UP000229749"/>
    </source>
</evidence>
<name>A0A2M7XIB6_9BACT</name>
<organism evidence="1 2">
    <name type="scientific">Candidatus Uhrbacteria bacterium CG_4_9_14_3_um_filter_36_7</name>
    <dbReference type="NCBI Taxonomy" id="1975033"/>
    <lineage>
        <taxon>Bacteria</taxon>
        <taxon>Candidatus Uhriibacteriota</taxon>
    </lineage>
</organism>
<sequence length="168" mass="19240">MRIAGTDYRRQQELVERIRALAKTELVGNRLWQADEDQLNLFAEALQGLKERRLDRVELMSPGERDSRSKKRGRVFFLDSIKDNSMTVGALIRWLGVPAFMVRIKDVFIPRFNCKSQEMTAFELLQLTLDEVDLITAGDGVILDGYLTREELGLHLGMTPEEIMALKA</sequence>
<accession>A0A2M7XIB6</accession>
<proteinExistence type="predicted"/>
<gene>
    <name evidence="1" type="ORF">CO172_00445</name>
</gene>
<evidence type="ECO:0000313" key="1">
    <source>
        <dbReference type="EMBL" id="PJA47714.1"/>
    </source>
</evidence>
<comment type="caution">
    <text evidence="1">The sequence shown here is derived from an EMBL/GenBank/DDBJ whole genome shotgun (WGS) entry which is preliminary data.</text>
</comment>
<protein>
    <submittedName>
        <fullName evidence="1">Uncharacterized protein</fullName>
    </submittedName>
</protein>
<dbReference type="AlphaFoldDB" id="A0A2M7XIB6"/>